<evidence type="ECO:0000256" key="5">
    <source>
        <dbReference type="ARBA" id="ARBA00023242"/>
    </source>
</evidence>
<gene>
    <name evidence="7" type="ORF">CSSPJE1EN2_LOCUS5558</name>
</gene>
<evidence type="ECO:0000313" key="8">
    <source>
        <dbReference type="Proteomes" id="UP001497522"/>
    </source>
</evidence>
<name>A0ABP1AJ42_9BRYO</name>
<dbReference type="Gene3D" id="2.40.330.10">
    <property type="entry name" value="DNA-binding pseudobarrel domain"/>
    <property type="match status" value="1"/>
</dbReference>
<dbReference type="InterPro" id="IPR015300">
    <property type="entry name" value="DNA-bd_pseudobarrel_sf"/>
</dbReference>
<dbReference type="Proteomes" id="UP001497522">
    <property type="component" value="Chromosome 13"/>
</dbReference>
<dbReference type="SMART" id="SM01019">
    <property type="entry name" value="B3"/>
    <property type="match status" value="1"/>
</dbReference>
<dbReference type="InterPro" id="IPR003340">
    <property type="entry name" value="B3_DNA-bd"/>
</dbReference>
<proteinExistence type="predicted"/>
<evidence type="ECO:0000256" key="4">
    <source>
        <dbReference type="ARBA" id="ARBA00023163"/>
    </source>
</evidence>
<dbReference type="PROSITE" id="PS50863">
    <property type="entry name" value="B3"/>
    <property type="match status" value="1"/>
</dbReference>
<evidence type="ECO:0000256" key="3">
    <source>
        <dbReference type="ARBA" id="ARBA00023125"/>
    </source>
</evidence>
<dbReference type="EMBL" id="OZ023714">
    <property type="protein sequence ID" value="CAK9862563.1"/>
    <property type="molecule type" value="Genomic_DNA"/>
</dbReference>
<organism evidence="7 8">
    <name type="scientific">Sphagnum jensenii</name>
    <dbReference type="NCBI Taxonomy" id="128206"/>
    <lineage>
        <taxon>Eukaryota</taxon>
        <taxon>Viridiplantae</taxon>
        <taxon>Streptophyta</taxon>
        <taxon>Embryophyta</taxon>
        <taxon>Bryophyta</taxon>
        <taxon>Sphagnophytina</taxon>
        <taxon>Sphagnopsida</taxon>
        <taxon>Sphagnales</taxon>
        <taxon>Sphagnaceae</taxon>
        <taxon>Sphagnum</taxon>
    </lineage>
</organism>
<evidence type="ECO:0000256" key="2">
    <source>
        <dbReference type="ARBA" id="ARBA00023015"/>
    </source>
</evidence>
<dbReference type="Pfam" id="PF02362">
    <property type="entry name" value="B3"/>
    <property type="match status" value="1"/>
</dbReference>
<dbReference type="SUPFAM" id="SSF101936">
    <property type="entry name" value="DNA-binding pseudobarrel domain"/>
    <property type="match status" value="1"/>
</dbReference>
<evidence type="ECO:0000256" key="1">
    <source>
        <dbReference type="ARBA" id="ARBA00022737"/>
    </source>
</evidence>
<keyword evidence="8" id="KW-1185">Reference proteome</keyword>
<dbReference type="CDD" id="cd10017">
    <property type="entry name" value="B3_DNA"/>
    <property type="match status" value="1"/>
</dbReference>
<dbReference type="InterPro" id="IPR039218">
    <property type="entry name" value="REM_fam"/>
</dbReference>
<feature type="domain" description="TF-B3" evidence="6">
    <location>
        <begin position="141"/>
        <end position="233"/>
    </location>
</feature>
<keyword evidence="4" id="KW-0804">Transcription</keyword>
<protein>
    <recommendedName>
        <fullName evidence="6">TF-B3 domain-containing protein</fullName>
    </recommendedName>
</protein>
<keyword evidence="2" id="KW-0805">Transcription regulation</keyword>
<evidence type="ECO:0000259" key="6">
    <source>
        <dbReference type="PROSITE" id="PS50863"/>
    </source>
</evidence>
<sequence length="320" mass="35052">MVTRAGGSFAAVPAMVDASVKRGASEEKTRISNLMDAVMTASGGRTRISVLMDAVMKASEADDADVFSEECCISHVLSSDAKKNLERSKKKIYSEGSLVPNEKSIMAKVRVQRNCKAQEIQQQQQQQQQLIQSLCPPTFTKTVLAGSLAASHSSGIWIPLEFMKDHGHQIGNEAVLQDEHGMTWEVSVSRGSWSGLRAGWKKFADNHTMAVGDKIEFSLIADSVFAVRIISETSQKPISHISRLCEDSHETVYKGISRKRSVRYVSSRSSNKTSHGSAFEDEADSHNDQFHAGIVVGTSSNSCKRARSKRCWKSAQAGIK</sequence>
<keyword evidence="3" id="KW-0238">DNA-binding</keyword>
<dbReference type="PANTHER" id="PTHR31674:SF62">
    <property type="entry name" value="B3 DOMAIN-CONTAINING PROTEIN REM14-RELATED"/>
    <property type="match status" value="1"/>
</dbReference>
<accession>A0ABP1AJ42</accession>
<keyword evidence="1" id="KW-0677">Repeat</keyword>
<reference evidence="7" key="1">
    <citation type="submission" date="2024-03" db="EMBL/GenBank/DDBJ databases">
        <authorList>
            <consortium name="ELIXIR-Norway"/>
            <consortium name="Elixir Norway"/>
        </authorList>
    </citation>
    <scope>NUCLEOTIDE SEQUENCE</scope>
</reference>
<dbReference type="PANTHER" id="PTHR31674">
    <property type="entry name" value="B3 DOMAIN-CONTAINING PROTEIN REM-LIKE 3-RELATED"/>
    <property type="match status" value="1"/>
</dbReference>
<keyword evidence="5" id="KW-0539">Nucleus</keyword>
<evidence type="ECO:0000313" key="7">
    <source>
        <dbReference type="EMBL" id="CAK9862563.1"/>
    </source>
</evidence>